<evidence type="ECO:0008006" key="3">
    <source>
        <dbReference type="Google" id="ProtNLM"/>
    </source>
</evidence>
<keyword evidence="2" id="KW-1185">Reference proteome</keyword>
<proteinExistence type="predicted"/>
<dbReference type="AlphaFoldDB" id="A0A9J9GHE3"/>
<organism evidence="1 2">
    <name type="scientific">Enterobacter sp. (strain 638)</name>
    <dbReference type="NCBI Taxonomy" id="399742"/>
    <lineage>
        <taxon>Bacteria</taxon>
        <taxon>Pseudomonadati</taxon>
        <taxon>Pseudomonadota</taxon>
        <taxon>Gammaproteobacteria</taxon>
        <taxon>Enterobacterales</taxon>
        <taxon>Enterobacteriaceae</taxon>
        <taxon>Enterobacter</taxon>
    </lineage>
</organism>
<accession>A0A9J9GHE3</accession>
<dbReference type="Proteomes" id="UP000000230">
    <property type="component" value="Chromosome"/>
</dbReference>
<evidence type="ECO:0000313" key="1">
    <source>
        <dbReference type="EMBL" id="ABP61283.1"/>
    </source>
</evidence>
<protein>
    <recommendedName>
        <fullName evidence="3">DNA methyltransferase</fullName>
    </recommendedName>
</protein>
<name>A0A9J9GHE3_ENT38</name>
<dbReference type="KEGG" id="ent:Ent638_2615"/>
<sequence length="45" mass="5166">MSQAKYSLIYADPPWEYSNTCSNGAAEDHYETMKLIDIKRLAALR</sequence>
<gene>
    <name evidence="1" type="ordered locus">Ent638_2615</name>
</gene>
<dbReference type="EMBL" id="CP000653">
    <property type="protein sequence ID" value="ABP61283.1"/>
    <property type="molecule type" value="Genomic_DNA"/>
</dbReference>
<reference evidence="2" key="1">
    <citation type="journal article" date="2010" name="PLoS Genet.">
        <title>Genome sequence of the plant growth promoting endophytic bacterium Enterobacter sp. 638.</title>
        <authorList>
            <person name="Taghavi S."/>
            <person name="van der Lelie D."/>
            <person name="Hoffman A."/>
            <person name="Zhang Y.B."/>
            <person name="Walla M.D."/>
            <person name="Vangronsveld J."/>
            <person name="Newman L."/>
            <person name="Monchy S."/>
        </authorList>
    </citation>
    <scope>NUCLEOTIDE SEQUENCE [LARGE SCALE GENOMIC DNA]</scope>
    <source>
        <strain evidence="2">638</strain>
    </source>
</reference>
<evidence type="ECO:0000313" key="2">
    <source>
        <dbReference type="Proteomes" id="UP000000230"/>
    </source>
</evidence>